<accession>A0ABS5TBZ4</accession>
<keyword evidence="3" id="KW-1185">Reference proteome</keyword>
<gene>
    <name evidence="2" type="ORF">KIH74_03255</name>
</gene>
<dbReference type="Pfam" id="PF01841">
    <property type="entry name" value="Transglut_core"/>
    <property type="match status" value="1"/>
</dbReference>
<protein>
    <submittedName>
        <fullName evidence="2">Transglutaminase family protein</fullName>
    </submittedName>
</protein>
<proteinExistence type="predicted"/>
<reference evidence="2 3" key="1">
    <citation type="submission" date="2021-05" db="EMBL/GenBank/DDBJ databases">
        <title>Kineosporia and Streptomyces sp. nov. two new marine actinobacteria isolated from Coral.</title>
        <authorList>
            <person name="Buangrab K."/>
            <person name="Sutthacheep M."/>
            <person name="Yeemin T."/>
            <person name="Harunari E."/>
            <person name="Igarashi Y."/>
            <person name="Kanchanasin P."/>
            <person name="Tanasupawat S."/>
            <person name="Phongsopitanun W."/>
        </authorList>
    </citation>
    <scope>NUCLEOTIDE SEQUENCE [LARGE SCALE GENOMIC DNA]</scope>
    <source>
        <strain evidence="2 3">J2-2</strain>
    </source>
</reference>
<dbReference type="RefSeq" id="WP_214154189.1">
    <property type="nucleotide sequence ID" value="NZ_JAHBAY010000001.1"/>
</dbReference>
<dbReference type="InterPro" id="IPR038765">
    <property type="entry name" value="Papain-like_cys_pep_sf"/>
</dbReference>
<dbReference type="EMBL" id="JAHBAY010000001">
    <property type="protein sequence ID" value="MBT0767924.1"/>
    <property type="molecule type" value="Genomic_DNA"/>
</dbReference>
<sequence>MNEYLAASAVVDHDHPAVRALAARHRALYPADDEAYARSVFEWVRDEIRHSIDAQDPRITLTASQTLAEGVGLCFAKSHLLVALLRAEGVPAGFCYQRLTDDGDTFMLHGLIAVHLRGDWHRQDPRGNKPGVDARFSLTHEQLAWPIAAPGEQDYPGVRAEPAPQVVKALSEATDALELYAGDLPDELQIIRS</sequence>
<dbReference type="SUPFAM" id="SSF54001">
    <property type="entry name" value="Cysteine proteinases"/>
    <property type="match status" value="1"/>
</dbReference>
<dbReference type="InterPro" id="IPR002931">
    <property type="entry name" value="Transglutaminase-like"/>
</dbReference>
<dbReference type="Gene3D" id="3.10.620.30">
    <property type="match status" value="1"/>
</dbReference>
<name>A0ABS5TBZ4_9ACTN</name>
<comment type="caution">
    <text evidence="2">The sequence shown here is derived from an EMBL/GenBank/DDBJ whole genome shotgun (WGS) entry which is preliminary data.</text>
</comment>
<dbReference type="PANTHER" id="PTHR33490">
    <property type="entry name" value="BLR5614 PROTEIN-RELATED"/>
    <property type="match status" value="1"/>
</dbReference>
<evidence type="ECO:0000313" key="2">
    <source>
        <dbReference type="EMBL" id="MBT0767924.1"/>
    </source>
</evidence>
<dbReference type="PANTHER" id="PTHR33490:SF3">
    <property type="entry name" value="CONSERVED INTEGRAL MEMBRANE PROTEIN"/>
    <property type="match status" value="1"/>
</dbReference>
<evidence type="ECO:0000259" key="1">
    <source>
        <dbReference type="Pfam" id="PF01841"/>
    </source>
</evidence>
<feature type="domain" description="Transglutaminase-like" evidence="1">
    <location>
        <begin position="31"/>
        <end position="125"/>
    </location>
</feature>
<evidence type="ECO:0000313" key="3">
    <source>
        <dbReference type="Proteomes" id="UP001197247"/>
    </source>
</evidence>
<organism evidence="2 3">
    <name type="scientific">Kineosporia corallincola</name>
    <dbReference type="NCBI Taxonomy" id="2835133"/>
    <lineage>
        <taxon>Bacteria</taxon>
        <taxon>Bacillati</taxon>
        <taxon>Actinomycetota</taxon>
        <taxon>Actinomycetes</taxon>
        <taxon>Kineosporiales</taxon>
        <taxon>Kineosporiaceae</taxon>
        <taxon>Kineosporia</taxon>
    </lineage>
</organism>
<dbReference type="Proteomes" id="UP001197247">
    <property type="component" value="Unassembled WGS sequence"/>
</dbReference>